<reference evidence="11" key="1">
    <citation type="submission" date="2020-08" db="EMBL/GenBank/DDBJ databases">
        <title>Novel species isolated from subtropical streams in China.</title>
        <authorList>
            <person name="Lu H."/>
        </authorList>
    </citation>
    <scope>NUCLEOTIDE SEQUENCE</scope>
    <source>
        <strain evidence="11">CY7W</strain>
    </source>
</reference>
<dbReference type="InterPro" id="IPR026039">
    <property type="entry name" value="YfgM"/>
</dbReference>
<dbReference type="GO" id="GO:0005886">
    <property type="term" value="C:plasma membrane"/>
    <property type="evidence" value="ECO:0007669"/>
    <property type="project" value="UniProtKB-SubCell"/>
</dbReference>
<dbReference type="SUPFAM" id="SSF48452">
    <property type="entry name" value="TPR-like"/>
    <property type="match status" value="1"/>
</dbReference>
<dbReference type="InterPro" id="IPR011990">
    <property type="entry name" value="TPR-like_helical_dom_sf"/>
</dbReference>
<evidence type="ECO:0000256" key="7">
    <source>
        <dbReference type="ARBA" id="ARBA00024197"/>
    </source>
</evidence>
<dbReference type="PANTHER" id="PTHR38035">
    <property type="entry name" value="UPF0070 PROTEIN YFGM"/>
    <property type="match status" value="1"/>
</dbReference>
<evidence type="ECO:0000256" key="2">
    <source>
        <dbReference type="ARBA" id="ARBA00022475"/>
    </source>
</evidence>
<evidence type="ECO:0000256" key="5">
    <source>
        <dbReference type="ARBA" id="ARBA00023136"/>
    </source>
</evidence>
<dbReference type="PANTHER" id="PTHR38035:SF1">
    <property type="entry name" value="ANCILLARY SECYEG TRANSLOCON SUBUNIT"/>
    <property type="match status" value="1"/>
</dbReference>
<comment type="subcellular location">
    <subcellularLocation>
        <location evidence="1">Cell membrane</location>
        <topology evidence="1">Single-pass type II membrane protein</topology>
    </subcellularLocation>
</comment>
<evidence type="ECO:0000256" key="3">
    <source>
        <dbReference type="ARBA" id="ARBA00022692"/>
    </source>
</evidence>
<dbReference type="RefSeq" id="WP_186880546.1">
    <property type="nucleotide sequence ID" value="NZ_JACOGG010000005.1"/>
</dbReference>
<dbReference type="InterPro" id="IPR018704">
    <property type="entry name" value="SecYEG/CpoB_TPR"/>
</dbReference>
<sequence>MAYDLEEQEQLDTLKATWKQYGNLITWTLIAALGSYAGWVQWNNYQRNQSGQASQLFEELSKSVAAKDAQKIQRVAADMKEKYPSTNYAAMAALTTAKAAYEASDLKTAKANLQWVIDSGKNEEYKALAKIRLAGVLLDEKAYEEALKVLSAEFPAELQAEVADRKADILVAQGNTAEAKKSYQLALDKMTDKSPAKQLVQLKLDALGGAVAQDKQ</sequence>
<gene>
    <name evidence="11" type="ORF">H8K47_06185</name>
</gene>
<feature type="domain" description="Ancillary SecYEG translocon subunit/Cell division coordinator CpoB TPR" evidence="10">
    <location>
        <begin position="15"/>
        <end position="208"/>
    </location>
</feature>
<comment type="similarity">
    <text evidence="7">Belongs to the YfgM family.</text>
</comment>
<keyword evidence="12" id="KW-1185">Reference proteome</keyword>
<dbReference type="GO" id="GO:0044877">
    <property type="term" value="F:protein-containing complex binding"/>
    <property type="evidence" value="ECO:0007669"/>
    <property type="project" value="InterPro"/>
</dbReference>
<evidence type="ECO:0000256" key="6">
    <source>
        <dbReference type="ARBA" id="ARBA00023186"/>
    </source>
</evidence>
<evidence type="ECO:0000313" key="12">
    <source>
        <dbReference type="Proteomes" id="UP000612361"/>
    </source>
</evidence>
<dbReference type="AlphaFoldDB" id="A0A923HZA9"/>
<proteinExistence type="inferred from homology"/>
<keyword evidence="4 9" id="KW-1133">Transmembrane helix</keyword>
<dbReference type="EMBL" id="JACOGG010000005">
    <property type="protein sequence ID" value="MBC3934943.1"/>
    <property type="molecule type" value="Genomic_DNA"/>
</dbReference>
<comment type="caution">
    <text evidence="11">The sequence shown here is derived from an EMBL/GenBank/DDBJ whole genome shotgun (WGS) entry which is preliminary data.</text>
</comment>
<evidence type="ECO:0000256" key="1">
    <source>
        <dbReference type="ARBA" id="ARBA00004401"/>
    </source>
</evidence>
<keyword evidence="2" id="KW-1003">Cell membrane</keyword>
<evidence type="ECO:0000256" key="8">
    <source>
        <dbReference type="ARBA" id="ARBA00024235"/>
    </source>
</evidence>
<keyword evidence="6" id="KW-0143">Chaperone</keyword>
<evidence type="ECO:0000256" key="4">
    <source>
        <dbReference type="ARBA" id="ARBA00022989"/>
    </source>
</evidence>
<feature type="transmembrane region" description="Helical" evidence="9">
    <location>
        <begin position="21"/>
        <end position="42"/>
    </location>
</feature>
<evidence type="ECO:0000259" key="10">
    <source>
        <dbReference type="Pfam" id="PF09976"/>
    </source>
</evidence>
<evidence type="ECO:0000313" key="11">
    <source>
        <dbReference type="EMBL" id="MBC3934943.1"/>
    </source>
</evidence>
<organism evidence="11 12">
    <name type="scientific">Undibacterium rugosum</name>
    <dbReference type="NCBI Taxonomy" id="2762291"/>
    <lineage>
        <taxon>Bacteria</taxon>
        <taxon>Pseudomonadati</taxon>
        <taxon>Pseudomonadota</taxon>
        <taxon>Betaproteobacteria</taxon>
        <taxon>Burkholderiales</taxon>
        <taxon>Oxalobacteraceae</taxon>
        <taxon>Undibacterium</taxon>
    </lineage>
</organism>
<keyword evidence="3 9" id="KW-0812">Transmembrane</keyword>
<name>A0A923HZA9_9BURK</name>
<accession>A0A923HZA9</accession>
<evidence type="ECO:0000256" key="9">
    <source>
        <dbReference type="SAM" id="Phobius"/>
    </source>
</evidence>
<dbReference type="Gene3D" id="1.25.40.10">
    <property type="entry name" value="Tetratricopeptide repeat domain"/>
    <property type="match status" value="1"/>
</dbReference>
<protein>
    <recommendedName>
        <fullName evidence="8">Ancillary SecYEG translocon subunit</fullName>
    </recommendedName>
</protein>
<dbReference type="Proteomes" id="UP000612361">
    <property type="component" value="Unassembled WGS sequence"/>
</dbReference>
<dbReference type="Pfam" id="PF09976">
    <property type="entry name" value="TPR_21"/>
    <property type="match status" value="1"/>
</dbReference>
<dbReference type="PIRSF" id="PIRSF006170">
    <property type="entry name" value="YfgM"/>
    <property type="match status" value="1"/>
</dbReference>
<keyword evidence="5 9" id="KW-0472">Membrane</keyword>